<proteinExistence type="predicted"/>
<dbReference type="AlphaFoldDB" id="A0AAV9BDD3"/>
<sequence length="55" mass="6332">MLDNGDPQPKSVDELVQHHAWSLSLSLTEVQVCICWRGFCERKKIPFMGVDEMIN</sequence>
<reference evidence="1" key="1">
    <citation type="journal article" date="2023" name="Nat. Commun.">
        <title>Diploid and tetraploid genomes of Acorus and the evolution of monocots.</title>
        <authorList>
            <person name="Ma L."/>
            <person name="Liu K.W."/>
            <person name="Li Z."/>
            <person name="Hsiao Y.Y."/>
            <person name="Qi Y."/>
            <person name="Fu T."/>
            <person name="Tang G.D."/>
            <person name="Zhang D."/>
            <person name="Sun W.H."/>
            <person name="Liu D.K."/>
            <person name="Li Y."/>
            <person name="Chen G.Z."/>
            <person name="Liu X.D."/>
            <person name="Liao X.Y."/>
            <person name="Jiang Y.T."/>
            <person name="Yu X."/>
            <person name="Hao Y."/>
            <person name="Huang J."/>
            <person name="Zhao X.W."/>
            <person name="Ke S."/>
            <person name="Chen Y.Y."/>
            <person name="Wu W.L."/>
            <person name="Hsu J.L."/>
            <person name="Lin Y.F."/>
            <person name="Huang M.D."/>
            <person name="Li C.Y."/>
            <person name="Huang L."/>
            <person name="Wang Z.W."/>
            <person name="Zhao X."/>
            <person name="Zhong W.Y."/>
            <person name="Peng D.H."/>
            <person name="Ahmad S."/>
            <person name="Lan S."/>
            <person name="Zhang J.S."/>
            <person name="Tsai W.C."/>
            <person name="Van de Peer Y."/>
            <person name="Liu Z.J."/>
        </authorList>
    </citation>
    <scope>NUCLEOTIDE SEQUENCE</scope>
    <source>
        <strain evidence="1">SCP</strain>
    </source>
</reference>
<gene>
    <name evidence="1" type="ORF">QJS04_geneDACA009624</name>
</gene>
<comment type="caution">
    <text evidence="1">The sequence shown here is derived from an EMBL/GenBank/DDBJ whole genome shotgun (WGS) entry which is preliminary data.</text>
</comment>
<evidence type="ECO:0000313" key="2">
    <source>
        <dbReference type="Proteomes" id="UP001179952"/>
    </source>
</evidence>
<reference evidence="1" key="2">
    <citation type="submission" date="2023-06" db="EMBL/GenBank/DDBJ databases">
        <authorList>
            <person name="Ma L."/>
            <person name="Liu K.-W."/>
            <person name="Li Z."/>
            <person name="Hsiao Y.-Y."/>
            <person name="Qi Y."/>
            <person name="Fu T."/>
            <person name="Tang G."/>
            <person name="Zhang D."/>
            <person name="Sun W.-H."/>
            <person name="Liu D.-K."/>
            <person name="Li Y."/>
            <person name="Chen G.-Z."/>
            <person name="Liu X.-D."/>
            <person name="Liao X.-Y."/>
            <person name="Jiang Y.-T."/>
            <person name="Yu X."/>
            <person name="Hao Y."/>
            <person name="Huang J."/>
            <person name="Zhao X.-W."/>
            <person name="Ke S."/>
            <person name="Chen Y.-Y."/>
            <person name="Wu W.-L."/>
            <person name="Hsu J.-L."/>
            <person name="Lin Y.-F."/>
            <person name="Huang M.-D."/>
            <person name="Li C.-Y."/>
            <person name="Huang L."/>
            <person name="Wang Z.-W."/>
            <person name="Zhao X."/>
            <person name="Zhong W.-Y."/>
            <person name="Peng D.-H."/>
            <person name="Ahmad S."/>
            <person name="Lan S."/>
            <person name="Zhang J.-S."/>
            <person name="Tsai W.-C."/>
            <person name="Van De Peer Y."/>
            <person name="Liu Z.-J."/>
        </authorList>
    </citation>
    <scope>NUCLEOTIDE SEQUENCE</scope>
    <source>
        <strain evidence="1">SCP</strain>
        <tissue evidence="1">Leaves</tissue>
    </source>
</reference>
<name>A0AAV9BDD3_ACOGR</name>
<dbReference type="Proteomes" id="UP001179952">
    <property type="component" value="Unassembled WGS sequence"/>
</dbReference>
<keyword evidence="2" id="KW-1185">Reference proteome</keyword>
<organism evidence="1 2">
    <name type="scientific">Acorus gramineus</name>
    <name type="common">Dwarf sweet flag</name>
    <dbReference type="NCBI Taxonomy" id="55184"/>
    <lineage>
        <taxon>Eukaryota</taxon>
        <taxon>Viridiplantae</taxon>
        <taxon>Streptophyta</taxon>
        <taxon>Embryophyta</taxon>
        <taxon>Tracheophyta</taxon>
        <taxon>Spermatophyta</taxon>
        <taxon>Magnoliopsida</taxon>
        <taxon>Liliopsida</taxon>
        <taxon>Acoraceae</taxon>
        <taxon>Acorus</taxon>
    </lineage>
</organism>
<evidence type="ECO:0000313" key="1">
    <source>
        <dbReference type="EMBL" id="KAK1274299.1"/>
    </source>
</evidence>
<dbReference type="EMBL" id="JAUJYN010000004">
    <property type="protein sequence ID" value="KAK1274299.1"/>
    <property type="molecule type" value="Genomic_DNA"/>
</dbReference>
<accession>A0AAV9BDD3</accession>
<protein>
    <submittedName>
        <fullName evidence="1">Uncharacterized protein</fullName>
    </submittedName>
</protein>